<gene>
    <name evidence="1" type="ORF">CDAR_47661</name>
</gene>
<accession>A0AAV4M8B4</accession>
<dbReference type="AlphaFoldDB" id="A0AAV4M8B4"/>
<evidence type="ECO:0000313" key="2">
    <source>
        <dbReference type="Proteomes" id="UP001054837"/>
    </source>
</evidence>
<organism evidence="1 2">
    <name type="scientific">Caerostris darwini</name>
    <dbReference type="NCBI Taxonomy" id="1538125"/>
    <lineage>
        <taxon>Eukaryota</taxon>
        <taxon>Metazoa</taxon>
        <taxon>Ecdysozoa</taxon>
        <taxon>Arthropoda</taxon>
        <taxon>Chelicerata</taxon>
        <taxon>Arachnida</taxon>
        <taxon>Araneae</taxon>
        <taxon>Araneomorphae</taxon>
        <taxon>Entelegynae</taxon>
        <taxon>Araneoidea</taxon>
        <taxon>Araneidae</taxon>
        <taxon>Caerostris</taxon>
    </lineage>
</organism>
<dbReference type="Proteomes" id="UP001054837">
    <property type="component" value="Unassembled WGS sequence"/>
</dbReference>
<sequence length="106" mass="12135">MNHPRKFPLAGPFSKQQIPTDSFARRRYFQYAPLKIPREPPALLRSVCFWRSYYCRSALATVDRRKKYHFASDGLKRHLRGDIPRGQGCSWKGGGVKGACGGKCEF</sequence>
<protein>
    <submittedName>
        <fullName evidence="1">Uncharacterized protein</fullName>
    </submittedName>
</protein>
<keyword evidence="2" id="KW-1185">Reference proteome</keyword>
<comment type="caution">
    <text evidence="1">The sequence shown here is derived from an EMBL/GenBank/DDBJ whole genome shotgun (WGS) entry which is preliminary data.</text>
</comment>
<dbReference type="EMBL" id="BPLQ01000191">
    <property type="protein sequence ID" value="GIX68653.1"/>
    <property type="molecule type" value="Genomic_DNA"/>
</dbReference>
<reference evidence="1 2" key="1">
    <citation type="submission" date="2021-06" db="EMBL/GenBank/DDBJ databases">
        <title>Caerostris darwini draft genome.</title>
        <authorList>
            <person name="Kono N."/>
            <person name="Arakawa K."/>
        </authorList>
    </citation>
    <scope>NUCLEOTIDE SEQUENCE [LARGE SCALE GENOMIC DNA]</scope>
</reference>
<evidence type="ECO:0000313" key="1">
    <source>
        <dbReference type="EMBL" id="GIX68653.1"/>
    </source>
</evidence>
<proteinExistence type="predicted"/>
<name>A0AAV4M8B4_9ARAC</name>